<dbReference type="Pfam" id="PF13456">
    <property type="entry name" value="RVT_3"/>
    <property type="match status" value="1"/>
</dbReference>
<reference evidence="2" key="5">
    <citation type="journal article" date="2021" name="G3 (Bethesda)">
        <title>Aegilops tauschii genome assembly Aet v5.0 features greater sequence contiguity and improved annotation.</title>
        <authorList>
            <person name="Wang L."/>
            <person name="Zhu T."/>
            <person name="Rodriguez J.C."/>
            <person name="Deal K.R."/>
            <person name="Dubcovsky J."/>
            <person name="McGuire P.E."/>
            <person name="Lux T."/>
            <person name="Spannagl M."/>
            <person name="Mayer K.F.X."/>
            <person name="Baldrich P."/>
            <person name="Meyers B.C."/>
            <person name="Huo N."/>
            <person name="Gu Y.Q."/>
            <person name="Zhou H."/>
            <person name="Devos K.M."/>
            <person name="Bennetzen J.L."/>
            <person name="Unver T."/>
            <person name="Budak H."/>
            <person name="Gulick P.J."/>
            <person name="Galiba G."/>
            <person name="Kalapos B."/>
            <person name="Nelson D.R."/>
            <person name="Li P."/>
            <person name="You F.M."/>
            <person name="Luo M.C."/>
            <person name="Dvorak J."/>
        </authorList>
    </citation>
    <scope>NUCLEOTIDE SEQUENCE [LARGE SCALE GENOMIC DNA]</scope>
    <source>
        <strain evidence="2">cv. AL8/78</strain>
    </source>
</reference>
<dbReference type="Gramene" id="AET5Gv20119600.2">
    <property type="protein sequence ID" value="AET5Gv20119600.2"/>
    <property type="gene ID" value="AET5Gv20119600"/>
</dbReference>
<accession>A0A453JMD1</accession>
<organism evidence="2 3">
    <name type="scientific">Aegilops tauschii subsp. strangulata</name>
    <name type="common">Goatgrass</name>
    <dbReference type="NCBI Taxonomy" id="200361"/>
    <lineage>
        <taxon>Eukaryota</taxon>
        <taxon>Viridiplantae</taxon>
        <taxon>Streptophyta</taxon>
        <taxon>Embryophyta</taxon>
        <taxon>Tracheophyta</taxon>
        <taxon>Spermatophyta</taxon>
        <taxon>Magnoliopsida</taxon>
        <taxon>Liliopsida</taxon>
        <taxon>Poales</taxon>
        <taxon>Poaceae</taxon>
        <taxon>BOP clade</taxon>
        <taxon>Pooideae</taxon>
        <taxon>Triticodae</taxon>
        <taxon>Triticeae</taxon>
        <taxon>Triticinae</taxon>
        <taxon>Aegilops</taxon>
    </lineage>
</organism>
<evidence type="ECO:0000259" key="1">
    <source>
        <dbReference type="Pfam" id="PF13456"/>
    </source>
</evidence>
<protein>
    <recommendedName>
        <fullName evidence="1">RNase H type-1 domain-containing protein</fullName>
    </recommendedName>
</protein>
<dbReference type="EnsemblPlants" id="AET5Gv20119600.2">
    <property type="protein sequence ID" value="AET5Gv20119600.2"/>
    <property type="gene ID" value="AET5Gv20119600"/>
</dbReference>
<dbReference type="Gramene" id="AET5Gv20119600.1">
    <property type="protein sequence ID" value="AET5Gv20119600.1"/>
    <property type="gene ID" value="AET5Gv20119600"/>
</dbReference>
<dbReference type="Gene3D" id="3.30.420.10">
    <property type="entry name" value="Ribonuclease H-like superfamily/Ribonuclease H"/>
    <property type="match status" value="1"/>
</dbReference>
<dbReference type="SUPFAM" id="SSF53098">
    <property type="entry name" value="Ribonuclease H-like"/>
    <property type="match status" value="1"/>
</dbReference>
<evidence type="ECO:0000313" key="2">
    <source>
        <dbReference type="EnsemblPlants" id="AET5Gv20119600.2"/>
    </source>
</evidence>
<dbReference type="GO" id="GO:0003676">
    <property type="term" value="F:nucleic acid binding"/>
    <property type="evidence" value="ECO:0007669"/>
    <property type="project" value="InterPro"/>
</dbReference>
<dbReference type="PANTHER" id="PTHR47074:SF11">
    <property type="entry name" value="REVERSE TRANSCRIPTASE-LIKE PROTEIN"/>
    <property type="match status" value="1"/>
</dbReference>
<evidence type="ECO:0000313" key="3">
    <source>
        <dbReference type="Proteomes" id="UP000015105"/>
    </source>
</evidence>
<name>A0A453JMD1_AEGTS</name>
<dbReference type="Proteomes" id="UP000015105">
    <property type="component" value="Chromosome 5D"/>
</dbReference>
<dbReference type="InterPro" id="IPR036397">
    <property type="entry name" value="RNaseH_sf"/>
</dbReference>
<reference evidence="3" key="2">
    <citation type="journal article" date="2017" name="Nat. Plants">
        <title>The Aegilops tauschii genome reveals multiple impacts of transposons.</title>
        <authorList>
            <person name="Zhao G."/>
            <person name="Zou C."/>
            <person name="Li K."/>
            <person name="Wang K."/>
            <person name="Li T."/>
            <person name="Gao L."/>
            <person name="Zhang X."/>
            <person name="Wang H."/>
            <person name="Yang Z."/>
            <person name="Liu X."/>
            <person name="Jiang W."/>
            <person name="Mao L."/>
            <person name="Kong X."/>
            <person name="Jiao Y."/>
            <person name="Jia J."/>
        </authorList>
    </citation>
    <scope>NUCLEOTIDE SEQUENCE [LARGE SCALE GENOMIC DNA]</scope>
    <source>
        <strain evidence="3">cv. AL8/78</strain>
    </source>
</reference>
<reference evidence="3" key="1">
    <citation type="journal article" date="2014" name="Science">
        <title>Ancient hybridizations among the ancestral genomes of bread wheat.</title>
        <authorList>
            <consortium name="International Wheat Genome Sequencing Consortium,"/>
            <person name="Marcussen T."/>
            <person name="Sandve S.R."/>
            <person name="Heier L."/>
            <person name="Spannagl M."/>
            <person name="Pfeifer M."/>
            <person name="Jakobsen K.S."/>
            <person name="Wulff B.B."/>
            <person name="Steuernagel B."/>
            <person name="Mayer K.F."/>
            <person name="Olsen O.A."/>
        </authorList>
    </citation>
    <scope>NUCLEOTIDE SEQUENCE [LARGE SCALE GENOMIC DNA]</scope>
    <source>
        <strain evidence="3">cv. AL8/78</strain>
    </source>
</reference>
<dbReference type="EnsemblPlants" id="AET5Gv20119600.1">
    <property type="protein sequence ID" value="AET5Gv20119600.1"/>
    <property type="gene ID" value="AET5Gv20119600"/>
</dbReference>
<dbReference type="InterPro" id="IPR052929">
    <property type="entry name" value="RNase_H-like_EbsB-rel"/>
</dbReference>
<dbReference type="AlphaFoldDB" id="A0A453JMD1"/>
<keyword evidence="3" id="KW-1185">Reference proteome</keyword>
<proteinExistence type="predicted"/>
<sequence length="237" mass="26352">PSTWCKDILCDFRINEGDRAKIITVMWAIWTSRNNITHDKESLKPAQALKRIRETLMLLELPLEHTRIMPGFGWRPPELEYVKINTDASVSMTENRSGVGGLARTSSTFVAAWSKPHLNVTDPLTAEAPALRDGVIFGKLQGLQRVVFETDCLELVQLWNSQHFTRSVIAPILLDIEELASSFPSFDIQHVFRQANTSAHLCAKHASTLGVTDCWMNSPPGFLVTSLLADRAGAGNV</sequence>
<dbReference type="InterPro" id="IPR002156">
    <property type="entry name" value="RNaseH_domain"/>
</dbReference>
<dbReference type="InterPro" id="IPR044730">
    <property type="entry name" value="RNase_H-like_dom_plant"/>
</dbReference>
<dbReference type="PANTHER" id="PTHR47074">
    <property type="entry name" value="BNAC02G40300D PROTEIN"/>
    <property type="match status" value="1"/>
</dbReference>
<dbReference type="STRING" id="200361.A0A453JMD1"/>
<feature type="domain" description="RNase H type-1" evidence="1">
    <location>
        <begin position="85"/>
        <end position="206"/>
    </location>
</feature>
<dbReference type="CDD" id="cd06222">
    <property type="entry name" value="RNase_H_like"/>
    <property type="match status" value="1"/>
</dbReference>
<dbReference type="InterPro" id="IPR012337">
    <property type="entry name" value="RNaseH-like_sf"/>
</dbReference>
<dbReference type="GO" id="GO:0004523">
    <property type="term" value="F:RNA-DNA hybrid ribonuclease activity"/>
    <property type="evidence" value="ECO:0007669"/>
    <property type="project" value="InterPro"/>
</dbReference>
<reference evidence="2" key="3">
    <citation type="journal article" date="2017" name="Nature">
        <title>Genome sequence of the progenitor of the wheat D genome Aegilops tauschii.</title>
        <authorList>
            <person name="Luo M.C."/>
            <person name="Gu Y.Q."/>
            <person name="Puiu D."/>
            <person name="Wang H."/>
            <person name="Twardziok S.O."/>
            <person name="Deal K.R."/>
            <person name="Huo N."/>
            <person name="Zhu T."/>
            <person name="Wang L."/>
            <person name="Wang Y."/>
            <person name="McGuire P.E."/>
            <person name="Liu S."/>
            <person name="Long H."/>
            <person name="Ramasamy R.K."/>
            <person name="Rodriguez J.C."/>
            <person name="Van S.L."/>
            <person name="Yuan L."/>
            <person name="Wang Z."/>
            <person name="Xia Z."/>
            <person name="Xiao L."/>
            <person name="Anderson O.D."/>
            <person name="Ouyang S."/>
            <person name="Liang Y."/>
            <person name="Zimin A.V."/>
            <person name="Pertea G."/>
            <person name="Qi P."/>
            <person name="Bennetzen J.L."/>
            <person name="Dai X."/>
            <person name="Dawson M.W."/>
            <person name="Muller H.G."/>
            <person name="Kugler K."/>
            <person name="Rivarola-Duarte L."/>
            <person name="Spannagl M."/>
            <person name="Mayer K.F.X."/>
            <person name="Lu F.H."/>
            <person name="Bevan M.W."/>
            <person name="Leroy P."/>
            <person name="Li P."/>
            <person name="You F.M."/>
            <person name="Sun Q."/>
            <person name="Liu Z."/>
            <person name="Lyons E."/>
            <person name="Wicker T."/>
            <person name="Salzberg S.L."/>
            <person name="Devos K.M."/>
            <person name="Dvorak J."/>
        </authorList>
    </citation>
    <scope>NUCLEOTIDE SEQUENCE [LARGE SCALE GENOMIC DNA]</scope>
    <source>
        <strain evidence="2">cv. AL8/78</strain>
    </source>
</reference>
<reference evidence="2" key="4">
    <citation type="submission" date="2019-03" db="UniProtKB">
        <authorList>
            <consortium name="EnsemblPlants"/>
        </authorList>
    </citation>
    <scope>IDENTIFICATION</scope>
</reference>